<dbReference type="STRING" id="1503961.SAMN05421736_11616"/>
<sequence length="103" mass="11918">MLQSVIQEALQPIQEKLNKMEAEQQSTRSQLDENTDIVKAIHDRQEETNATLEALSMDVHKLNGVVTEHNKKLDSIVNIQERQQRILETLALRSIEQETELRD</sequence>
<gene>
    <name evidence="1" type="ORF">SAMN05421736_11616</name>
</gene>
<name>A0A1H3TSV6_9BACI</name>
<evidence type="ECO:0000313" key="2">
    <source>
        <dbReference type="Proteomes" id="UP000198935"/>
    </source>
</evidence>
<evidence type="ECO:0000313" key="1">
    <source>
        <dbReference type="EMBL" id="SDZ53256.1"/>
    </source>
</evidence>
<accession>A0A1H3TSV6</accession>
<organism evidence="1 2">
    <name type="scientific">Evansella caseinilytica</name>
    <dbReference type="NCBI Taxonomy" id="1503961"/>
    <lineage>
        <taxon>Bacteria</taxon>
        <taxon>Bacillati</taxon>
        <taxon>Bacillota</taxon>
        <taxon>Bacilli</taxon>
        <taxon>Bacillales</taxon>
        <taxon>Bacillaceae</taxon>
        <taxon>Evansella</taxon>
    </lineage>
</organism>
<dbReference type="AlphaFoldDB" id="A0A1H3TSV6"/>
<dbReference type="Gene3D" id="1.20.5.300">
    <property type="match status" value="1"/>
</dbReference>
<dbReference type="Proteomes" id="UP000198935">
    <property type="component" value="Unassembled WGS sequence"/>
</dbReference>
<reference evidence="2" key="1">
    <citation type="submission" date="2016-10" db="EMBL/GenBank/DDBJ databases">
        <authorList>
            <person name="Varghese N."/>
            <person name="Submissions S."/>
        </authorList>
    </citation>
    <scope>NUCLEOTIDE SEQUENCE [LARGE SCALE GENOMIC DNA]</scope>
    <source>
        <strain evidence="2">SP</strain>
    </source>
</reference>
<dbReference type="EMBL" id="FNPI01000016">
    <property type="protein sequence ID" value="SDZ53256.1"/>
    <property type="molecule type" value="Genomic_DNA"/>
</dbReference>
<proteinExistence type="predicted"/>
<keyword evidence="2" id="KW-1185">Reference proteome</keyword>
<protein>
    <submittedName>
        <fullName evidence="1">Uncharacterized protein</fullName>
    </submittedName>
</protein>